<feature type="transmembrane region" description="Helical" evidence="1">
    <location>
        <begin position="266"/>
        <end position="290"/>
    </location>
</feature>
<dbReference type="EMBL" id="LAVV01007453">
    <property type="protein sequence ID" value="KNZ55879.1"/>
    <property type="molecule type" value="Genomic_DNA"/>
</dbReference>
<dbReference type="Proteomes" id="UP000037035">
    <property type="component" value="Unassembled WGS sequence"/>
</dbReference>
<gene>
    <name evidence="2" type="ORF">VP01_2556g2</name>
</gene>
<accession>A0A0L6V5A0</accession>
<keyword evidence="1" id="KW-0812">Transmembrane</keyword>
<feature type="transmembrane region" description="Helical" evidence="1">
    <location>
        <begin position="237"/>
        <end position="260"/>
    </location>
</feature>
<evidence type="ECO:0000256" key="1">
    <source>
        <dbReference type="SAM" id="Phobius"/>
    </source>
</evidence>
<name>A0A0L6V5A0_9BASI</name>
<keyword evidence="3" id="KW-1185">Reference proteome</keyword>
<proteinExistence type="predicted"/>
<dbReference type="VEuPathDB" id="FungiDB:VP01_2556g2"/>
<sequence length="324" mass="37663">MTNEYSTNPHPFSLPASILNTSNQRQEKLTSIGKTTPLPHQRRYHANSFLDGRLKESNHTLHLPFNQVSKFLLIIQWLEEEKNFGQDLMQLEILEFSHLIESLFLTCYWASHNQRPRLLPSCDPVVYTFCYLTHLNCTMRLNLLKKGLKAPGACRVAIFGDIVEQIRDSNSSSSLRVAVKHTIGILKKRWTKLGDLPLVINNKQSAGRATRKAGVFKTWPKMLLMSQIHMCRKVMEMLYISNIYLAQISSALEYMILLSIRNHVNLIQFFFTTFFPKISCSFLFFFPLCYTFKKNLMIPNSGIIYLDSMKRQDEQIIEKIKLIY</sequence>
<evidence type="ECO:0000313" key="2">
    <source>
        <dbReference type="EMBL" id="KNZ55879.1"/>
    </source>
</evidence>
<reference evidence="2 3" key="1">
    <citation type="submission" date="2015-08" db="EMBL/GenBank/DDBJ databases">
        <title>Next Generation Sequencing and Analysis of the Genome of Puccinia sorghi L Schw, the Causal Agent of Maize Common Rust.</title>
        <authorList>
            <person name="Rochi L."/>
            <person name="Burguener G."/>
            <person name="Darino M."/>
            <person name="Turjanski A."/>
            <person name="Kreff E."/>
            <person name="Dieguez M.J."/>
            <person name="Sacco F."/>
        </authorList>
    </citation>
    <scope>NUCLEOTIDE SEQUENCE [LARGE SCALE GENOMIC DNA]</scope>
    <source>
        <strain evidence="2 3">RO10H11247</strain>
    </source>
</reference>
<protein>
    <submittedName>
        <fullName evidence="2">Uncharacterized protein</fullName>
    </submittedName>
</protein>
<keyword evidence="1" id="KW-0472">Membrane</keyword>
<dbReference type="AlphaFoldDB" id="A0A0L6V5A0"/>
<keyword evidence="1" id="KW-1133">Transmembrane helix</keyword>
<organism evidence="2 3">
    <name type="scientific">Puccinia sorghi</name>
    <dbReference type="NCBI Taxonomy" id="27349"/>
    <lineage>
        <taxon>Eukaryota</taxon>
        <taxon>Fungi</taxon>
        <taxon>Dikarya</taxon>
        <taxon>Basidiomycota</taxon>
        <taxon>Pucciniomycotina</taxon>
        <taxon>Pucciniomycetes</taxon>
        <taxon>Pucciniales</taxon>
        <taxon>Pucciniaceae</taxon>
        <taxon>Puccinia</taxon>
    </lineage>
</organism>
<evidence type="ECO:0000313" key="3">
    <source>
        <dbReference type="Proteomes" id="UP000037035"/>
    </source>
</evidence>
<comment type="caution">
    <text evidence="2">The sequence shown here is derived from an EMBL/GenBank/DDBJ whole genome shotgun (WGS) entry which is preliminary data.</text>
</comment>